<proteinExistence type="predicted"/>
<evidence type="ECO:0000259" key="11">
    <source>
        <dbReference type="Pfam" id="PF12359"/>
    </source>
</evidence>
<dbReference type="Pfam" id="PF12359">
    <property type="entry name" value="DUF3645"/>
    <property type="match status" value="1"/>
</dbReference>
<feature type="domain" description="DUF3645" evidence="11">
    <location>
        <begin position="2091"/>
        <end position="2125"/>
    </location>
</feature>
<feature type="coiled-coil region" evidence="7">
    <location>
        <begin position="1635"/>
        <end position="1662"/>
    </location>
</feature>
<feature type="domain" description="DUF6606" evidence="12">
    <location>
        <begin position="1"/>
        <end position="48"/>
    </location>
</feature>
<evidence type="ECO:0000256" key="1">
    <source>
        <dbReference type="ARBA" id="ARBA00000707"/>
    </source>
</evidence>
<evidence type="ECO:0000313" key="14">
    <source>
        <dbReference type="Proteomes" id="UP000076874"/>
    </source>
</evidence>
<keyword evidence="14" id="KW-1185">Reference proteome</keyword>
<evidence type="ECO:0000256" key="8">
    <source>
        <dbReference type="SAM" id="MobiDB-lite"/>
    </source>
</evidence>
<feature type="signal peptide" evidence="9">
    <location>
        <begin position="1"/>
        <end position="24"/>
    </location>
</feature>
<dbReference type="InterPro" id="IPR022099">
    <property type="entry name" value="DUF3638"/>
</dbReference>
<evidence type="ECO:0000256" key="6">
    <source>
        <dbReference type="ARBA" id="ARBA00022807"/>
    </source>
</evidence>
<evidence type="ECO:0000259" key="10">
    <source>
        <dbReference type="Pfam" id="PF12340"/>
    </source>
</evidence>
<feature type="domain" description="DUF3638" evidence="10">
    <location>
        <begin position="1746"/>
        <end position="1968"/>
    </location>
</feature>
<dbReference type="GO" id="GO:0004843">
    <property type="term" value="F:cysteine-type deubiquitinase activity"/>
    <property type="evidence" value="ECO:0007669"/>
    <property type="project" value="UniProtKB-EC"/>
</dbReference>
<evidence type="ECO:0000256" key="4">
    <source>
        <dbReference type="ARBA" id="ARBA00022786"/>
    </source>
</evidence>
<evidence type="ECO:0000256" key="2">
    <source>
        <dbReference type="ARBA" id="ARBA00012759"/>
    </source>
</evidence>
<dbReference type="EC" id="3.4.19.12" evidence="2"/>
<evidence type="ECO:0000256" key="3">
    <source>
        <dbReference type="ARBA" id="ARBA00022670"/>
    </source>
</evidence>
<dbReference type="PANTHER" id="PTHR13367">
    <property type="entry name" value="UBIQUITIN THIOESTERASE"/>
    <property type="match status" value="1"/>
</dbReference>
<dbReference type="Pfam" id="PF12340">
    <property type="entry name" value="DUF3638"/>
    <property type="match status" value="1"/>
</dbReference>
<evidence type="ECO:0000256" key="9">
    <source>
        <dbReference type="SAM" id="SignalP"/>
    </source>
</evidence>
<accession>A0A167X9K1</accession>
<evidence type="ECO:0000256" key="7">
    <source>
        <dbReference type="SAM" id="Coils"/>
    </source>
</evidence>
<feature type="region of interest" description="Disordered" evidence="8">
    <location>
        <begin position="2571"/>
        <end position="2599"/>
    </location>
</feature>
<keyword evidence="7" id="KW-0175">Coiled coil</keyword>
<dbReference type="Pfam" id="PF20255">
    <property type="entry name" value="DUF6606"/>
    <property type="match status" value="1"/>
</dbReference>
<evidence type="ECO:0000259" key="12">
    <source>
        <dbReference type="Pfam" id="PF20255"/>
    </source>
</evidence>
<organism evidence="13 14">
    <name type="scientific">Niveomyces insectorum RCEF 264</name>
    <dbReference type="NCBI Taxonomy" id="1081102"/>
    <lineage>
        <taxon>Eukaryota</taxon>
        <taxon>Fungi</taxon>
        <taxon>Dikarya</taxon>
        <taxon>Ascomycota</taxon>
        <taxon>Pezizomycotina</taxon>
        <taxon>Sordariomycetes</taxon>
        <taxon>Hypocreomycetidae</taxon>
        <taxon>Hypocreales</taxon>
        <taxon>Cordycipitaceae</taxon>
        <taxon>Niveomyces</taxon>
    </lineage>
</organism>
<keyword evidence="5" id="KW-0378">Hydrolase</keyword>
<protein>
    <recommendedName>
        <fullName evidence="2">ubiquitinyl hydrolase 1</fullName>
        <ecNumber evidence="2">3.4.19.12</ecNumber>
    </recommendedName>
</protein>
<dbReference type="InterPro" id="IPR046541">
    <property type="entry name" value="DUF6606"/>
</dbReference>
<keyword evidence="4" id="KW-0833">Ubl conjugation pathway</keyword>
<keyword evidence="6" id="KW-0788">Thiol protease</keyword>
<dbReference type="InterPro" id="IPR051346">
    <property type="entry name" value="OTU_Deubiquitinase"/>
</dbReference>
<evidence type="ECO:0000313" key="13">
    <source>
        <dbReference type="EMBL" id="OAA64697.1"/>
    </source>
</evidence>
<feature type="chain" id="PRO_5007894305" description="ubiquitinyl hydrolase 1" evidence="9">
    <location>
        <begin position="25"/>
        <end position="2877"/>
    </location>
</feature>
<sequence>MWTGTNRPWRRSAVWLLIRVTLQSFFLRQTGNDDLYKCFMLFYMASLLRSLPVDQLETDFLYAVASKMQRRITKLGEPPLRDNAWMHKWWDQIQAENQLPYDKWLSSLKTLDLGRDMCLHIPELEQDLTVLRGREPGDKAAPFTPDPARSVALFPAYALPAVDDIALEFFAGNPESTSNMLLTLLELWVACDVAATTQCHLLRDYDREIPSEVFQSLLLPREEQMARLIKVETYLQVRGKAASCRSSVFRSFGAASSFSVRFFDQSPLHQTLKEEIEDNARRERRDKIEELMAKTKEYQRLQRLCNAKQCDYATRMDAYGGIETYHHPNCQRHQYLAAAENLEILLHEWPLPDASLEAKSTVYELQVPKSMGAWRDCTLFVIYDLLRCESRDGQTLDTDYSPKVYKGLSRWARGPADARLGIRSTTKPHITTYGRSMLLSEAPTKSDVCVDNGLNYCYFDNALGIVSDEHDPTDKVTELCTYLLPSRSEALQKFLHRSWDQPDGLPPNEAIAAQHSCPEHMALNEFKALASLPLGLEVQWMNILVQLRMPAIDFRQVETCLFVLQVAYQSSPPRGERTGRQGHEILGDAAFATALLDAITGMYAQIKDNWMAYLSLGTLVWITTRLLSLSTDVEVRSRCVSFLGLARPTAMGWARLLSGRAESSTRDAEREQFRGQALDVALVCISTFDVAPDIFHRLTDEAVSILFECSILVQEKQPAAVDSKDILRVLLLARWRRILFANRERLEQTATAASGRSPLSTAIAQSWPAQDPVTVWRAHKPNQHWLVSAAVSGTVHRTMHFNLLTAEFLVNGSPLARLPPDYEAHPMYRVLFGDTAIEVMPSTEPGFRFSGKTLYHGHILHFDLRRGPAGNQDLAVRAINKDSGDVWELLPSRLLQDHFPSAFVERQVHWLTLSDDTIEFRSLDNPWDTSPQPWTLSPRATGGRQLRKPDGCTLISINSPTAATFGRILGPLEDLYNIHSVRLARGGLEIELPRLNISFMLAEGSDLLECRQFRDYFVARCQSIGTLVGLQNRLVVKHKSSSGQLVLIPQNGEIRFRRTLQHVRVEIVHGTADRVQAYEVDSLLGRIVDNGDLPSKLLLCYLHALTSHALPDPLTRHTGTEQALTILDSAAVLSFGWLDQSSIELLAKISALTPGRQYFPAHLDTMQRVEWHAGLGFLAQHGRFFLSVDRIFTHYQTSLIFYLSDAATFRETQEHGRQRVVKDLVERDLVSSSFLRLSGFGAEDSLQRQDHVYQGRDTQVNAERCERVYTASYLAMSGRCAGKIPFPPSSDLATTLWNLQRGSSNTEATQGPNASLGDKFIGFDKSWLKNTTVLFIRHWCRLHRLLASGTVNQYAFSTWLATLAYNPHADMQALQALWVIFSLPDVGMHSPLPARPSFNLFVGREPSKHELRSIVNNSLRKFDSRFSPEARFVSGSQETKQRAFEATRREKSSTFVDRLLASWPSPVPPTPSGADYHIYINTLEVMEGVASMFRIWHDNVLFYEYLETIARGIQRCQVCRLQVPVLPASTSHWPPRNNGYPFIPLHSVFLSKVGALPHPPTSHNLDAIVPRRVQTPGATPKASLEKLSTMFNRLNVQAKSRSERAYVDKLGTSLESLEKYDAEPRGYSVNGHSTNAESNHDAADLEERLRRHQEACRENANSLFQNLVRSCEVALPGIRRLPRLSPVVFLSQLQVSRWGMLSKEWQTAIVDYALALVDLQRASRLLDLSVAGHEAEFNKELENLGHLNWNPHEHTEWLLLEVESAITIRGVQQEIAAHMMSSKAGNAVMQLNMGEGKSSVIVPMVATSLADGGRLVRVIVAKSQSKQMLQMLMSKTTGLLNRRIYHFPFSRPVRLTEADARCIDSMLRECQAQRGILLVQPEHILSFKLMCLERYMTDQVEIGRVMVGTQHYLDGHSRDIVDESDEIFSAKFELIYTMGLQRPTELSPSRWGLIHELLDVVASTVINLKRELPDAVGTHADTRWPGRFPRTRLLKKYAYARFVRDVATKLCKTGLRGFPIALQPVSVRKAVFRYLTEARLTDDEVESVETSPFWTDTTKGPLLLLRGLLAGGILVFTLGSKRWRVNYGPAPNREPPTKLVVPYQSKDIPSPRSEFSHPDVVILLTSLHYYYAGLSDDELFLAMQRLIKADQPENEYAAWVRTTRSDMPRSFQQLAGVSLEDRWHCTDRIFPFLRHAKGAIDYFLSHIVFPKHMKEFPYKISASGWDLGQTKTHAMTGFSGTNDARHLLPLSVTQLDLPRQNHTNALVLEHLLRHENSIHLLASNGAEALLTEVMQMQPAVRVILDVGAQVLELSNLQAAQRWLRKLDPQQRVGAGGASAGPPAEAVVFFDDDDVLSVVDRSGRVENLQASPYAKHLEACLVFLDEAHTRGTDLRLPTNYRAAVTLGADLTKDRLVQACMRMRKLGHGQSVVFCVPEEIQDKIATTLRAGPSSSGPISVTDVLTWSIHETQQELHRCMPLWAMHGRRFVWQEALWTGSATGSSYGITKPVAHKFREVEAHSLAQRYLPRNSPSYVAEEDRSVGRTGEYANKAIQAIDDRCRAFASEDAHAAGLNEEQEHELAPEIEEERQRERPPPATALTHTVHPDVLHFVKTAELREDSTAFVAAFRVLRHTSVAQYVNVDRLPSIPMATADFAQTVRTAADLGGGADNVMDMLQRTAQFILTSATPKIGGGGDEVAQLVLISPFEANKLVPLVQRHRAARLHLYSARVNMAFPPLDGLDLYVAGLQQQQQQQQQQPGPIMPSRKLRVALNLFAGQLYFQSWSEYADVASFLGLVYRVGETGVVAAADGFIRQRAESAKNDDRRATMSAKFEESPVQFLKVLMTQVRRNSGSIEKTHVGKTLDGVLLTEDDFQNPR</sequence>
<comment type="caution">
    <text evidence="13">The sequence shown here is derived from an EMBL/GenBank/DDBJ whole genome shotgun (WGS) entry which is preliminary data.</text>
</comment>
<dbReference type="InterPro" id="IPR022105">
    <property type="entry name" value="DUF3645"/>
</dbReference>
<gene>
    <name evidence="13" type="ORF">SPI_03344</name>
</gene>
<dbReference type="PANTHER" id="PTHR13367:SF34">
    <property type="match status" value="1"/>
</dbReference>
<reference evidence="13 14" key="1">
    <citation type="journal article" date="2016" name="Genome Biol. Evol.">
        <title>Divergent and convergent evolution of fungal pathogenicity.</title>
        <authorList>
            <person name="Shang Y."/>
            <person name="Xiao G."/>
            <person name="Zheng P."/>
            <person name="Cen K."/>
            <person name="Zhan S."/>
            <person name="Wang C."/>
        </authorList>
    </citation>
    <scope>NUCLEOTIDE SEQUENCE [LARGE SCALE GENOMIC DNA]</scope>
    <source>
        <strain evidence="13 14">RCEF 264</strain>
    </source>
</reference>
<dbReference type="EMBL" id="AZHD01000004">
    <property type="protein sequence ID" value="OAA64697.1"/>
    <property type="molecule type" value="Genomic_DNA"/>
</dbReference>
<comment type="catalytic activity">
    <reaction evidence="1">
        <text>Thiol-dependent hydrolysis of ester, thioester, amide, peptide and isopeptide bonds formed by the C-terminal Gly of ubiquitin (a 76-residue protein attached to proteins as an intracellular targeting signal).</text>
        <dbReference type="EC" id="3.4.19.12"/>
    </reaction>
</comment>
<name>A0A167X9K1_9HYPO</name>
<dbReference type="STRING" id="1081102.A0A167X9K1"/>
<dbReference type="OrthoDB" id="3182339at2759"/>
<feature type="compositionally biased region" description="Acidic residues" evidence="8">
    <location>
        <begin position="2574"/>
        <end position="2586"/>
    </location>
</feature>
<dbReference type="GO" id="GO:0006508">
    <property type="term" value="P:proteolysis"/>
    <property type="evidence" value="ECO:0007669"/>
    <property type="project" value="UniProtKB-KW"/>
</dbReference>
<keyword evidence="3" id="KW-0645">Protease</keyword>
<evidence type="ECO:0000256" key="5">
    <source>
        <dbReference type="ARBA" id="ARBA00022801"/>
    </source>
</evidence>
<dbReference type="Proteomes" id="UP000076874">
    <property type="component" value="Unassembled WGS sequence"/>
</dbReference>
<keyword evidence="9" id="KW-0732">Signal</keyword>